<sequence>MGLGNSKQQEQATHPKHIKRGPQASVQNNRMKSDHRQTNGLSQQRPQWKQPANSQLQKHSQPPRQQQKVLVERNRTNKVECNVCGHEGHTGARCYHRHQTCMICLQPGHLRSVCKQKTHHPDSIYKPKDGTNKPVDIALASKWIAS</sequence>
<reference evidence="2" key="2">
    <citation type="submission" date="2020-05" db="UniProtKB">
        <authorList>
            <consortium name="EnsemblMetazoa"/>
        </authorList>
    </citation>
    <scope>IDENTIFICATION</scope>
    <source>
        <strain evidence="2">A-37</strain>
    </source>
</reference>
<dbReference type="Proteomes" id="UP000075883">
    <property type="component" value="Unassembled WGS sequence"/>
</dbReference>
<dbReference type="GO" id="GO:0008270">
    <property type="term" value="F:zinc ion binding"/>
    <property type="evidence" value="ECO:0007669"/>
    <property type="project" value="InterPro"/>
</dbReference>
<reference evidence="3" key="1">
    <citation type="submission" date="2013-09" db="EMBL/GenBank/DDBJ databases">
        <title>The Genome Sequence of Anopheles culicifacies species A.</title>
        <authorList>
            <consortium name="The Broad Institute Genomics Platform"/>
            <person name="Neafsey D.E."/>
            <person name="Besansky N."/>
            <person name="Howell P."/>
            <person name="Walton C."/>
            <person name="Young S.K."/>
            <person name="Zeng Q."/>
            <person name="Gargeya S."/>
            <person name="Fitzgerald M."/>
            <person name="Haas B."/>
            <person name="Abouelleil A."/>
            <person name="Allen A.W."/>
            <person name="Alvarado L."/>
            <person name="Arachchi H.M."/>
            <person name="Berlin A.M."/>
            <person name="Chapman S.B."/>
            <person name="Gainer-Dewar J."/>
            <person name="Goldberg J."/>
            <person name="Griggs A."/>
            <person name="Gujja S."/>
            <person name="Hansen M."/>
            <person name="Howarth C."/>
            <person name="Imamovic A."/>
            <person name="Ireland A."/>
            <person name="Larimer J."/>
            <person name="McCowan C."/>
            <person name="Murphy C."/>
            <person name="Pearson M."/>
            <person name="Poon T.W."/>
            <person name="Priest M."/>
            <person name="Roberts A."/>
            <person name="Saif S."/>
            <person name="Shea T."/>
            <person name="Sisk P."/>
            <person name="Sykes S."/>
            <person name="Wortman J."/>
            <person name="Nusbaum C."/>
            <person name="Birren B."/>
        </authorList>
    </citation>
    <scope>NUCLEOTIDE SEQUENCE [LARGE SCALE GENOMIC DNA]</scope>
    <source>
        <strain evidence="3">A-37</strain>
    </source>
</reference>
<dbReference type="VEuPathDB" id="VectorBase:ACUA004828"/>
<proteinExistence type="predicted"/>
<evidence type="ECO:0000313" key="3">
    <source>
        <dbReference type="Proteomes" id="UP000075883"/>
    </source>
</evidence>
<evidence type="ECO:0008006" key="4">
    <source>
        <dbReference type="Google" id="ProtNLM"/>
    </source>
</evidence>
<name>A0A182LY76_9DIPT</name>
<dbReference type="AlphaFoldDB" id="A0A182LY76"/>
<feature type="compositionally biased region" description="Polar residues" evidence="1">
    <location>
        <begin position="1"/>
        <end position="12"/>
    </location>
</feature>
<evidence type="ECO:0000256" key="1">
    <source>
        <dbReference type="SAM" id="MobiDB-lite"/>
    </source>
</evidence>
<feature type="compositionally biased region" description="Polar residues" evidence="1">
    <location>
        <begin position="38"/>
        <end position="68"/>
    </location>
</feature>
<accession>A0A182LY76</accession>
<feature type="region of interest" description="Disordered" evidence="1">
    <location>
        <begin position="1"/>
        <end position="72"/>
    </location>
</feature>
<dbReference type="GO" id="GO:0003676">
    <property type="term" value="F:nucleic acid binding"/>
    <property type="evidence" value="ECO:0007669"/>
    <property type="project" value="InterPro"/>
</dbReference>
<dbReference type="EnsemblMetazoa" id="ACUA004828-RA">
    <property type="protein sequence ID" value="ACUA004828-PA"/>
    <property type="gene ID" value="ACUA004828"/>
</dbReference>
<keyword evidence="3" id="KW-1185">Reference proteome</keyword>
<dbReference type="SUPFAM" id="SSF57756">
    <property type="entry name" value="Retrovirus zinc finger-like domains"/>
    <property type="match status" value="1"/>
</dbReference>
<protein>
    <recommendedName>
        <fullName evidence="4">CCHC-type domain-containing protein</fullName>
    </recommendedName>
</protein>
<dbReference type="InterPro" id="IPR036875">
    <property type="entry name" value="Znf_CCHC_sf"/>
</dbReference>
<dbReference type="EMBL" id="AXCM01000092">
    <property type="status" value="NOT_ANNOTATED_CDS"/>
    <property type="molecule type" value="Genomic_DNA"/>
</dbReference>
<dbReference type="Gene3D" id="4.10.60.10">
    <property type="entry name" value="Zinc finger, CCHC-type"/>
    <property type="match status" value="1"/>
</dbReference>
<evidence type="ECO:0000313" key="2">
    <source>
        <dbReference type="EnsemblMetazoa" id="ACUA004828-PA"/>
    </source>
</evidence>
<organism evidence="2 3">
    <name type="scientific">Anopheles culicifacies</name>
    <dbReference type="NCBI Taxonomy" id="139723"/>
    <lineage>
        <taxon>Eukaryota</taxon>
        <taxon>Metazoa</taxon>
        <taxon>Ecdysozoa</taxon>
        <taxon>Arthropoda</taxon>
        <taxon>Hexapoda</taxon>
        <taxon>Insecta</taxon>
        <taxon>Pterygota</taxon>
        <taxon>Neoptera</taxon>
        <taxon>Endopterygota</taxon>
        <taxon>Diptera</taxon>
        <taxon>Nematocera</taxon>
        <taxon>Culicoidea</taxon>
        <taxon>Culicidae</taxon>
        <taxon>Anophelinae</taxon>
        <taxon>Anopheles</taxon>
        <taxon>culicifacies species complex</taxon>
    </lineage>
</organism>